<dbReference type="RefSeq" id="WP_013798772.1">
    <property type="nucleotide sequence ID" value="NC_015562.1"/>
</dbReference>
<sequence>MLKKMGSIVYMLFILLSEVNSCVELSKTLRIFGINISHDTINRILWDEGISPQERLFSYVRDFIIPDYNIIVIDDFVIDKIYSKSTEFTYYCWSNLHKRVVKGIHIVDCIVTNGKNIIPIDFRVYDKQRDGKTKNDLCREIISSLVEKGLNIRYICFDSWYSSKENLKLIDKFGLFYLCRIKRNRKIKLSKNGEWISIKELGEIPKSGLIVYLRKVGYVKLFCLSKNGKAVYYITNNLFMDFEEFQEVRNASWRIEEFHRGVKQCCNIGNFFVRKRLPVLGHISLAMRAFFILERIRIDKKITWYEFRRELNRIAVGNAIISLCKEAGLLLI</sequence>
<dbReference type="Proteomes" id="UP000009227">
    <property type="component" value="Chromosome"/>
</dbReference>
<dbReference type="KEGG" id="mig:Metig_0615"/>
<dbReference type="InterPro" id="IPR002559">
    <property type="entry name" value="Transposase_11"/>
</dbReference>
<reference evidence="2 4" key="1">
    <citation type="submission" date="2011-05" db="EMBL/GenBank/DDBJ databases">
        <title>Complete sequence of Methanotorris igneus Kol 5.</title>
        <authorList>
            <consortium name="US DOE Joint Genome Institute"/>
            <person name="Lucas S."/>
            <person name="Han J."/>
            <person name="Lapidus A."/>
            <person name="Cheng J.-F."/>
            <person name="Goodwin L."/>
            <person name="Pitluck S."/>
            <person name="Peters L."/>
            <person name="Mikhailova N."/>
            <person name="Chertkov O."/>
            <person name="Han C."/>
            <person name="Tapia R."/>
            <person name="Land M."/>
            <person name="Hauser L."/>
            <person name="Kyrpides N."/>
            <person name="Ivanova N."/>
            <person name="Pagani I."/>
            <person name="Sieprawska-Lupa M."/>
            <person name="Whitman W."/>
            <person name="Woyke T."/>
        </authorList>
    </citation>
    <scope>NUCLEOTIDE SEQUENCE [LARGE SCALE GENOMIC DNA]</scope>
    <source>
        <strain evidence="4">DSM 5666 / JCM 11834 / Kol 5</strain>
    </source>
</reference>
<dbReference type="OrthoDB" id="131392at2157"/>
<name>F6BCF5_METIK</name>
<dbReference type="KEGG" id="mig:Metig_1645"/>
<gene>
    <name evidence="2" type="ordered locus">Metig_0615</name>
    <name evidence="3" type="ordered locus">Metig_1645</name>
</gene>
<feature type="domain" description="Transposase IS4-like" evidence="1">
    <location>
        <begin position="69"/>
        <end position="287"/>
    </location>
</feature>
<protein>
    <submittedName>
        <fullName evidence="2">Transposase IS4 family protein</fullName>
    </submittedName>
</protein>
<dbReference type="GO" id="GO:0003677">
    <property type="term" value="F:DNA binding"/>
    <property type="evidence" value="ECO:0007669"/>
    <property type="project" value="InterPro"/>
</dbReference>
<accession>F6BCF5</accession>
<evidence type="ECO:0000259" key="1">
    <source>
        <dbReference type="Pfam" id="PF01609"/>
    </source>
</evidence>
<dbReference type="EMBL" id="CP002737">
    <property type="protein sequence ID" value="AEF97177.1"/>
    <property type="molecule type" value="Genomic_DNA"/>
</dbReference>
<dbReference type="InterPro" id="IPR012337">
    <property type="entry name" value="RNaseH-like_sf"/>
</dbReference>
<dbReference type="HOGENOM" id="CLU_071602_0_0_2"/>
<proteinExistence type="predicted"/>
<dbReference type="EMBL" id="CP002737">
    <property type="protein sequence ID" value="AEF96166.1"/>
    <property type="molecule type" value="Genomic_DNA"/>
</dbReference>
<dbReference type="Pfam" id="PF01609">
    <property type="entry name" value="DDE_Tnp_1"/>
    <property type="match status" value="1"/>
</dbReference>
<evidence type="ECO:0000313" key="3">
    <source>
        <dbReference type="EMBL" id="AEF97177.1"/>
    </source>
</evidence>
<organism evidence="4">
    <name type="scientific">Methanotorris igneus (strain DSM 5666 / JCM 11834 / Kol 5)</name>
    <dbReference type="NCBI Taxonomy" id="880724"/>
    <lineage>
        <taxon>Archaea</taxon>
        <taxon>Methanobacteriati</taxon>
        <taxon>Methanobacteriota</taxon>
        <taxon>Methanomada group</taxon>
        <taxon>Methanococci</taxon>
        <taxon>Methanococcales</taxon>
        <taxon>Methanocaldococcaceae</taxon>
        <taxon>Methanotorris</taxon>
    </lineage>
</organism>
<dbReference type="SUPFAM" id="SSF53098">
    <property type="entry name" value="Ribonuclease H-like"/>
    <property type="match status" value="1"/>
</dbReference>
<evidence type="ECO:0000313" key="2">
    <source>
        <dbReference type="EMBL" id="AEF96166.1"/>
    </source>
</evidence>
<dbReference type="AlphaFoldDB" id="F6BCF5"/>
<evidence type="ECO:0000313" key="4">
    <source>
        <dbReference type="Proteomes" id="UP000009227"/>
    </source>
</evidence>
<dbReference type="GO" id="GO:0004803">
    <property type="term" value="F:transposase activity"/>
    <property type="evidence" value="ECO:0007669"/>
    <property type="project" value="InterPro"/>
</dbReference>
<keyword evidence="4" id="KW-1185">Reference proteome</keyword>
<dbReference type="GO" id="GO:0006313">
    <property type="term" value="P:DNA transposition"/>
    <property type="evidence" value="ECO:0007669"/>
    <property type="project" value="InterPro"/>
</dbReference>
<dbReference type="GeneID" id="10644518"/>